<keyword evidence="1" id="KW-1133">Transmembrane helix</keyword>
<proteinExistence type="predicted"/>
<protein>
    <submittedName>
        <fullName evidence="2">Uncharacterized protein</fullName>
    </submittedName>
</protein>
<dbReference type="EMBL" id="CM001561">
    <property type="protein sequence ID" value="EJZ58882.1"/>
    <property type="molecule type" value="Genomic_DNA"/>
</dbReference>
<evidence type="ECO:0000313" key="3">
    <source>
        <dbReference type="Proteomes" id="UP000006045"/>
    </source>
</evidence>
<reference evidence="2 3" key="1">
    <citation type="submission" date="2012-08" db="EMBL/GenBank/DDBJ databases">
        <title>The genome of cave-isolated P. fluorescens strain R124 demonstrates phenotypic adaptation to the mineral environment.</title>
        <authorList>
            <person name="Barton M.D."/>
            <person name="Petronio M."/>
            <person name="Giarrizzo J.G."/>
            <person name="Bowling B.V."/>
            <person name="Barton H.A."/>
        </authorList>
    </citation>
    <scope>NUCLEOTIDE SEQUENCE [LARGE SCALE GENOMIC DNA]</scope>
    <source>
        <strain evidence="2 3">R124</strain>
    </source>
</reference>
<organism evidence="2 3">
    <name type="scientific">Pseudomonas fluorescens R124</name>
    <dbReference type="NCBI Taxonomy" id="743713"/>
    <lineage>
        <taxon>Bacteria</taxon>
        <taxon>Pseudomonadati</taxon>
        <taxon>Pseudomonadota</taxon>
        <taxon>Gammaproteobacteria</taxon>
        <taxon>Pseudomonadales</taxon>
        <taxon>Pseudomonadaceae</taxon>
        <taxon>Pseudomonas</taxon>
    </lineage>
</organism>
<name>A0A7U9CUN1_PSEFL</name>
<evidence type="ECO:0000313" key="2">
    <source>
        <dbReference type="EMBL" id="EJZ58882.1"/>
    </source>
</evidence>
<gene>
    <name evidence="2" type="ORF">I1A_003213</name>
</gene>
<evidence type="ECO:0000256" key="1">
    <source>
        <dbReference type="SAM" id="Phobius"/>
    </source>
</evidence>
<feature type="transmembrane region" description="Helical" evidence="1">
    <location>
        <begin position="227"/>
        <end position="251"/>
    </location>
</feature>
<accession>A0A7U9CUN1</accession>
<feature type="transmembrane region" description="Helical" evidence="1">
    <location>
        <begin position="70"/>
        <end position="90"/>
    </location>
</feature>
<feature type="transmembrane region" description="Helical" evidence="1">
    <location>
        <begin position="33"/>
        <end position="50"/>
    </location>
</feature>
<keyword evidence="1" id="KW-0812">Transmembrane</keyword>
<sequence length="253" mass="28396">MVREHPSRSEISKVLGEPVGFDISETASKLRRNLLLVSLVVIVLIVGEIQPGADISLFGVKLTGVTPFKLMIGLTVLLFYNFVHYLWYCYELYSEWTIRITGTRLAFVTGGRYGAVGADYPDNPKQSTLYTWWLQESRSMVAYEELVSKVDESVSAIERHIDGLQKADMTIAGSISMSIQSLANNILQVRQALEATESVITNNRVPESLGRFDNRFRLLLKSQNLRILLIEVGIPVLLSFVAAAYLARFFIQS</sequence>
<dbReference type="AlphaFoldDB" id="A0A7U9CUN1"/>
<keyword evidence="1" id="KW-0472">Membrane</keyword>
<dbReference type="Proteomes" id="UP000006045">
    <property type="component" value="Chromosome"/>
</dbReference>